<reference evidence="7 8" key="1">
    <citation type="submission" date="2011-04" db="EMBL/GenBank/DDBJ databases">
        <authorList>
            <person name="Muzny D."/>
            <person name="Qin X."/>
            <person name="Deng J."/>
            <person name="Jiang H."/>
            <person name="Liu Y."/>
            <person name="Qu J."/>
            <person name="Song X.-Z."/>
            <person name="Zhang L."/>
            <person name="Thornton R."/>
            <person name="Coyle M."/>
            <person name="Francisco L."/>
            <person name="Jackson L."/>
            <person name="Javaid M."/>
            <person name="Korchina V."/>
            <person name="Kovar C."/>
            <person name="Mata R."/>
            <person name="Mathew T."/>
            <person name="Ngo R."/>
            <person name="Nguyen L."/>
            <person name="Nguyen N."/>
            <person name="Okwuonu G."/>
            <person name="Ongeri F."/>
            <person name="Pham C."/>
            <person name="Simmons D."/>
            <person name="Wilczek-Boney K."/>
            <person name="Hale W."/>
            <person name="Jakkamsetti A."/>
            <person name="Pham P."/>
            <person name="Ruth R."/>
            <person name="San Lucas F."/>
            <person name="Warren J."/>
            <person name="Zhang J."/>
            <person name="Zhao Z."/>
            <person name="Zhou C."/>
            <person name="Zhu D."/>
            <person name="Lee S."/>
            <person name="Bess C."/>
            <person name="Blankenburg K."/>
            <person name="Forbes L."/>
            <person name="Fu Q."/>
            <person name="Gubbala S."/>
            <person name="Hirani K."/>
            <person name="Jayaseelan J.C."/>
            <person name="Lara F."/>
            <person name="Munidasa M."/>
            <person name="Palculict T."/>
            <person name="Patil S."/>
            <person name="Pu L.-L."/>
            <person name="Saada N."/>
            <person name="Tang L."/>
            <person name="Weissenberger G."/>
            <person name="Zhu Y."/>
            <person name="Hemphill L."/>
            <person name="Shang Y."/>
            <person name="Youmans B."/>
            <person name="Ayvaz T."/>
            <person name="Ross M."/>
            <person name="Santibanez J."/>
            <person name="Aqrawi P."/>
            <person name="Gross S."/>
            <person name="Joshi V."/>
            <person name="Fowler G."/>
            <person name="Nazareth L."/>
            <person name="Reid J."/>
            <person name="Worley K."/>
            <person name="Petrosino J."/>
            <person name="Highlander S."/>
            <person name="Gibbs R."/>
        </authorList>
    </citation>
    <scope>NUCLEOTIDE SEQUENCE [LARGE SCALE GENOMIC DNA]</scope>
    <source>
        <strain evidence="7 8">2681</strain>
    </source>
</reference>
<evidence type="ECO:0000256" key="4">
    <source>
        <dbReference type="ARBA" id="ARBA00023239"/>
    </source>
</evidence>
<dbReference type="InterPro" id="IPR027619">
    <property type="entry name" value="C-S_lyase_PatB-like"/>
</dbReference>
<keyword evidence="3" id="KW-0663">Pyridoxal phosphate</keyword>
<dbReference type="InterPro" id="IPR051798">
    <property type="entry name" value="Class-II_PLP-Dep_Aminotrans"/>
</dbReference>
<dbReference type="Gene3D" id="3.90.1150.10">
    <property type="entry name" value="Aspartate Aminotransferase, domain 1"/>
    <property type="match status" value="1"/>
</dbReference>
<dbReference type="InterPro" id="IPR015421">
    <property type="entry name" value="PyrdxlP-dep_Trfase_major"/>
</dbReference>
<dbReference type="Proteomes" id="UP000005316">
    <property type="component" value="Unassembled WGS sequence"/>
</dbReference>
<evidence type="ECO:0000313" key="8">
    <source>
        <dbReference type="Proteomes" id="UP000005316"/>
    </source>
</evidence>
<dbReference type="GO" id="GO:0047804">
    <property type="term" value="F:cysteine-S-conjugate beta-lyase activity"/>
    <property type="evidence" value="ECO:0007669"/>
    <property type="project" value="UniProtKB-EC"/>
</dbReference>
<keyword evidence="4" id="KW-0456">Lyase</keyword>
<dbReference type="NCBIfam" id="TIGR04350">
    <property type="entry name" value="C_S_lyase_PatB"/>
    <property type="match status" value="1"/>
</dbReference>
<dbReference type="EMBL" id="AFPZ01000044">
    <property type="protein sequence ID" value="EGQ26435.1"/>
    <property type="molecule type" value="Genomic_DNA"/>
</dbReference>
<evidence type="ECO:0000256" key="3">
    <source>
        <dbReference type="ARBA" id="ARBA00022898"/>
    </source>
</evidence>
<comment type="similarity">
    <text evidence="5">Belongs to the class-II pyridoxal-phosphate-dependent aminotransferase family. MalY/PatB cystathionine beta-lyase subfamily.</text>
</comment>
<comment type="caution">
    <text evidence="7">The sequence shown here is derived from an EMBL/GenBank/DDBJ whole genome shotgun (WGS) entry which is preliminary data.</text>
</comment>
<dbReference type="InterPro" id="IPR004839">
    <property type="entry name" value="Aminotransferase_I/II_large"/>
</dbReference>
<comment type="cofactor">
    <cofactor evidence="1">
        <name>pyridoxal 5'-phosphate</name>
        <dbReference type="ChEBI" id="CHEBI:597326"/>
    </cofactor>
</comment>
<dbReference type="PANTHER" id="PTHR43525">
    <property type="entry name" value="PROTEIN MALY"/>
    <property type="match status" value="1"/>
</dbReference>
<evidence type="ECO:0000313" key="7">
    <source>
        <dbReference type="EMBL" id="EGQ26435.1"/>
    </source>
</evidence>
<evidence type="ECO:0000256" key="1">
    <source>
        <dbReference type="ARBA" id="ARBA00001933"/>
    </source>
</evidence>
<dbReference type="SUPFAM" id="SSF53383">
    <property type="entry name" value="PLP-dependent transferases"/>
    <property type="match status" value="1"/>
</dbReference>
<dbReference type="HOGENOM" id="CLU_017584_15_0_9"/>
<dbReference type="Pfam" id="PF00155">
    <property type="entry name" value="Aminotran_1_2"/>
    <property type="match status" value="1"/>
</dbReference>
<evidence type="ECO:0000256" key="5">
    <source>
        <dbReference type="ARBA" id="ARBA00037974"/>
    </source>
</evidence>
<dbReference type="eggNOG" id="COG1168">
    <property type="taxonomic scope" value="Bacteria"/>
</dbReference>
<dbReference type="InterPro" id="IPR015422">
    <property type="entry name" value="PyrdxlP-dep_Trfase_small"/>
</dbReference>
<organism evidence="7 8">
    <name type="scientific">Sporosarcina newyorkensis 2681</name>
    <dbReference type="NCBI Taxonomy" id="1027292"/>
    <lineage>
        <taxon>Bacteria</taxon>
        <taxon>Bacillati</taxon>
        <taxon>Bacillota</taxon>
        <taxon>Bacilli</taxon>
        <taxon>Bacillales</taxon>
        <taxon>Caryophanaceae</taxon>
        <taxon>Sporosarcina</taxon>
    </lineage>
</organism>
<dbReference type="STRING" id="759851.SAMN04244570_2057"/>
<dbReference type="AlphaFoldDB" id="F9DS06"/>
<dbReference type="Gene3D" id="3.40.640.10">
    <property type="entry name" value="Type I PLP-dependent aspartate aminotransferase-like (Major domain)"/>
    <property type="match status" value="1"/>
</dbReference>
<protein>
    <recommendedName>
        <fullName evidence="2">cysteine-S-conjugate beta-lyase</fullName>
        <ecNumber evidence="2">4.4.1.13</ecNumber>
    </recommendedName>
</protein>
<sequence>MEVVIVKYNFDEVISRYNTDSVKWDHTEKLFGDKDILPMWIADMDFVSPKPVVEALKARAEHGVFGYTSRSNDYFQAFIDWVQRRHKWDIQKRWIRCTPGIMPALSIAIQSFTNEGDKVIIQTPVYTPFMEVIEKNNRDIVLNPLKYENERYGMDYENLEEVARDEDVKMIILCNPHNPAGRVWSKEELTRLGEICLKNNVLVISDEAHFDIVYKGHTHTPFASISEEFSDHSITCTAPSKTFNLAGVQMANIIIPNKELRDSFTKIIDIMYLGLSNTFGVTAAENAYKYGEEWLDQFLDYLEGNLTFLTTFIETNLKEIKVIPPEGTYLAWLDCRALGLDAKELEDFFRKNAKVAFDEGYTFGLGGEGFTRVNMACPRHVLEDGLRRVERAVKENLAKNAEEVR</sequence>
<name>F9DS06_9BACL</name>
<dbReference type="GO" id="GO:0030170">
    <property type="term" value="F:pyridoxal phosphate binding"/>
    <property type="evidence" value="ECO:0007669"/>
    <property type="project" value="InterPro"/>
</dbReference>
<evidence type="ECO:0000259" key="6">
    <source>
        <dbReference type="Pfam" id="PF00155"/>
    </source>
</evidence>
<keyword evidence="7" id="KW-0808">Transferase</keyword>
<proteinExistence type="inferred from homology"/>
<keyword evidence="7" id="KW-0032">Aminotransferase</keyword>
<dbReference type="CDD" id="cd00609">
    <property type="entry name" value="AAT_like"/>
    <property type="match status" value="1"/>
</dbReference>
<dbReference type="EC" id="4.4.1.13" evidence="2"/>
<dbReference type="InterPro" id="IPR015424">
    <property type="entry name" value="PyrdxlP-dep_Trfase"/>
</dbReference>
<dbReference type="PANTHER" id="PTHR43525:SF1">
    <property type="entry name" value="PROTEIN MALY"/>
    <property type="match status" value="1"/>
</dbReference>
<accession>F9DS06</accession>
<dbReference type="GO" id="GO:0008483">
    <property type="term" value="F:transaminase activity"/>
    <property type="evidence" value="ECO:0007669"/>
    <property type="project" value="UniProtKB-KW"/>
</dbReference>
<feature type="domain" description="Aminotransferase class I/classII large" evidence="6">
    <location>
        <begin position="46"/>
        <end position="387"/>
    </location>
</feature>
<evidence type="ECO:0000256" key="2">
    <source>
        <dbReference type="ARBA" id="ARBA00012224"/>
    </source>
</evidence>
<gene>
    <name evidence="7" type="primary">hly</name>
    <name evidence="7" type="ORF">HMPREF9372_1586</name>
</gene>